<dbReference type="GO" id="GO:0008270">
    <property type="term" value="F:zinc ion binding"/>
    <property type="evidence" value="ECO:0007669"/>
    <property type="project" value="UniProtKB-KW"/>
</dbReference>
<evidence type="ECO:0000256" key="4">
    <source>
        <dbReference type="PROSITE-ProRule" id="PRU00322"/>
    </source>
</evidence>
<sequence length="333" mass="38406">MNSHGLQNSIWAHNEDLDHSKRVGNWICPSCGFSNFVWRKLCFRCSHDPHSHGLPTNEHLPVSADSVKHFTISSHANHQAQRPNGISFQTNYLTVTQKEPGLATSRWAPRNHHARSRHQIWTRIVSNPARATLSSTPTPLDLGLPYEVQHYILTMMQSIIEEACYDLASRWIPQKLKDNRWDCPEAVELSTWRDFLPTALPPSAITPHPSNSLEKALADSVQIRNAAVHRHLCDNNEMRRMVVKAQDVMSIFSDITRRQKFHRLWIELNEWDQSKDPEAAKERLLWALQEISERPLDDMDWSPNLVSLQEITDVAGEQNHNDDQYHGEEMDLD</sequence>
<feature type="region of interest" description="Disordered" evidence="5">
    <location>
        <begin position="313"/>
        <end position="333"/>
    </location>
</feature>
<dbReference type="OrthoDB" id="294702at2759"/>
<dbReference type="InterPro" id="IPR001876">
    <property type="entry name" value="Znf_RanBP2"/>
</dbReference>
<dbReference type="SUPFAM" id="SSF90209">
    <property type="entry name" value="Ran binding protein zinc finger-like"/>
    <property type="match status" value="1"/>
</dbReference>
<evidence type="ECO:0000313" key="8">
    <source>
        <dbReference type="Proteomes" id="UP000235672"/>
    </source>
</evidence>
<keyword evidence="1" id="KW-0479">Metal-binding</keyword>
<keyword evidence="3" id="KW-0862">Zinc</keyword>
<feature type="domain" description="RanBP2-type" evidence="6">
    <location>
        <begin position="22"/>
        <end position="51"/>
    </location>
</feature>
<dbReference type="Pfam" id="PF00641">
    <property type="entry name" value="Zn_ribbon_RanBP"/>
    <property type="match status" value="1"/>
</dbReference>
<name>A0A2J6PEH5_9HELO</name>
<dbReference type="PROSITE" id="PS50199">
    <property type="entry name" value="ZF_RANBP2_2"/>
    <property type="match status" value="1"/>
</dbReference>
<keyword evidence="2 4" id="KW-0863">Zinc-finger</keyword>
<gene>
    <name evidence="7" type="ORF">NA56DRAFT_666404</name>
</gene>
<dbReference type="PROSITE" id="PS01358">
    <property type="entry name" value="ZF_RANBP2_1"/>
    <property type="match status" value="1"/>
</dbReference>
<dbReference type="AlphaFoldDB" id="A0A2J6PEH5"/>
<protein>
    <recommendedName>
        <fullName evidence="6">RanBP2-type domain-containing protein</fullName>
    </recommendedName>
</protein>
<dbReference type="STRING" id="1745343.A0A2J6PEH5"/>
<dbReference type="InterPro" id="IPR036443">
    <property type="entry name" value="Znf_RanBP2_sf"/>
</dbReference>
<evidence type="ECO:0000256" key="5">
    <source>
        <dbReference type="SAM" id="MobiDB-lite"/>
    </source>
</evidence>
<evidence type="ECO:0000313" key="7">
    <source>
        <dbReference type="EMBL" id="PMD12438.1"/>
    </source>
</evidence>
<dbReference type="SMART" id="SM00547">
    <property type="entry name" value="ZnF_RBZ"/>
    <property type="match status" value="1"/>
</dbReference>
<evidence type="ECO:0000256" key="2">
    <source>
        <dbReference type="ARBA" id="ARBA00022771"/>
    </source>
</evidence>
<proteinExistence type="predicted"/>
<evidence type="ECO:0000256" key="3">
    <source>
        <dbReference type="ARBA" id="ARBA00022833"/>
    </source>
</evidence>
<dbReference type="EMBL" id="KZ613550">
    <property type="protein sequence ID" value="PMD12438.1"/>
    <property type="molecule type" value="Genomic_DNA"/>
</dbReference>
<accession>A0A2J6PEH5</accession>
<organism evidence="7 8">
    <name type="scientific">Hyaloscypha hepaticicola</name>
    <dbReference type="NCBI Taxonomy" id="2082293"/>
    <lineage>
        <taxon>Eukaryota</taxon>
        <taxon>Fungi</taxon>
        <taxon>Dikarya</taxon>
        <taxon>Ascomycota</taxon>
        <taxon>Pezizomycotina</taxon>
        <taxon>Leotiomycetes</taxon>
        <taxon>Helotiales</taxon>
        <taxon>Hyaloscyphaceae</taxon>
        <taxon>Hyaloscypha</taxon>
    </lineage>
</organism>
<evidence type="ECO:0000259" key="6">
    <source>
        <dbReference type="PROSITE" id="PS50199"/>
    </source>
</evidence>
<evidence type="ECO:0000256" key="1">
    <source>
        <dbReference type="ARBA" id="ARBA00022723"/>
    </source>
</evidence>
<dbReference type="Proteomes" id="UP000235672">
    <property type="component" value="Unassembled WGS sequence"/>
</dbReference>
<feature type="compositionally biased region" description="Basic and acidic residues" evidence="5">
    <location>
        <begin position="319"/>
        <end position="333"/>
    </location>
</feature>
<keyword evidence="8" id="KW-1185">Reference proteome</keyword>
<reference evidence="7 8" key="1">
    <citation type="submission" date="2016-05" db="EMBL/GenBank/DDBJ databases">
        <title>A degradative enzymes factory behind the ericoid mycorrhizal symbiosis.</title>
        <authorList>
            <consortium name="DOE Joint Genome Institute"/>
            <person name="Martino E."/>
            <person name="Morin E."/>
            <person name="Grelet G."/>
            <person name="Kuo A."/>
            <person name="Kohler A."/>
            <person name="Daghino S."/>
            <person name="Barry K."/>
            <person name="Choi C."/>
            <person name="Cichocki N."/>
            <person name="Clum A."/>
            <person name="Copeland A."/>
            <person name="Hainaut M."/>
            <person name="Haridas S."/>
            <person name="Labutti K."/>
            <person name="Lindquist E."/>
            <person name="Lipzen A."/>
            <person name="Khouja H.-R."/>
            <person name="Murat C."/>
            <person name="Ohm R."/>
            <person name="Olson A."/>
            <person name="Spatafora J."/>
            <person name="Veneault-Fourrey C."/>
            <person name="Henrissat B."/>
            <person name="Grigoriev I."/>
            <person name="Martin F."/>
            <person name="Perotto S."/>
        </authorList>
    </citation>
    <scope>NUCLEOTIDE SEQUENCE [LARGE SCALE GENOMIC DNA]</scope>
    <source>
        <strain evidence="7 8">UAMH 7357</strain>
    </source>
</reference>
<dbReference type="Gene3D" id="4.10.1060.10">
    <property type="entry name" value="Zinc finger, RanBP2-type"/>
    <property type="match status" value="1"/>
</dbReference>